<keyword evidence="2" id="KW-1185">Reference proteome</keyword>
<proteinExistence type="predicted"/>
<reference evidence="1 2" key="1">
    <citation type="journal article" date="2023" name="Nucleic Acids Res.">
        <title>The hologenome of Daphnia magna reveals possible DNA methylation and microbiome-mediated evolution of the host genome.</title>
        <authorList>
            <person name="Chaturvedi A."/>
            <person name="Li X."/>
            <person name="Dhandapani V."/>
            <person name="Marshall H."/>
            <person name="Kissane S."/>
            <person name="Cuenca-Cambronero M."/>
            <person name="Asole G."/>
            <person name="Calvet F."/>
            <person name="Ruiz-Romero M."/>
            <person name="Marangio P."/>
            <person name="Guigo R."/>
            <person name="Rago D."/>
            <person name="Mirbahai L."/>
            <person name="Eastwood N."/>
            <person name="Colbourne J.K."/>
            <person name="Zhou J."/>
            <person name="Mallon E."/>
            <person name="Orsini L."/>
        </authorList>
    </citation>
    <scope>NUCLEOTIDE SEQUENCE [LARGE SCALE GENOMIC DNA]</scope>
    <source>
        <strain evidence="1">LRV0_1</strain>
    </source>
</reference>
<evidence type="ECO:0000313" key="1">
    <source>
        <dbReference type="EMBL" id="KAK4028942.1"/>
    </source>
</evidence>
<evidence type="ECO:0000313" key="2">
    <source>
        <dbReference type="Proteomes" id="UP001234178"/>
    </source>
</evidence>
<gene>
    <name evidence="1" type="ORF">OUZ56_021960</name>
</gene>
<comment type="caution">
    <text evidence="1">The sequence shown here is derived from an EMBL/GenBank/DDBJ whole genome shotgun (WGS) entry which is preliminary data.</text>
</comment>
<sequence>MENNNKKNVVEKPCSECAVEELVFSFLTENSAVRLFALSVTSATCDLSYHHRHHYAVQLK</sequence>
<organism evidence="1 2">
    <name type="scientific">Daphnia magna</name>
    <dbReference type="NCBI Taxonomy" id="35525"/>
    <lineage>
        <taxon>Eukaryota</taxon>
        <taxon>Metazoa</taxon>
        <taxon>Ecdysozoa</taxon>
        <taxon>Arthropoda</taxon>
        <taxon>Crustacea</taxon>
        <taxon>Branchiopoda</taxon>
        <taxon>Diplostraca</taxon>
        <taxon>Cladocera</taxon>
        <taxon>Anomopoda</taxon>
        <taxon>Daphniidae</taxon>
        <taxon>Daphnia</taxon>
    </lineage>
</organism>
<dbReference type="EMBL" id="JAOYFB010000039">
    <property type="protein sequence ID" value="KAK4028942.1"/>
    <property type="molecule type" value="Genomic_DNA"/>
</dbReference>
<accession>A0ABR0AUY2</accession>
<protein>
    <submittedName>
        <fullName evidence="1">Uncharacterized protein</fullName>
    </submittedName>
</protein>
<name>A0ABR0AUY2_9CRUS</name>
<dbReference type="Proteomes" id="UP001234178">
    <property type="component" value="Unassembled WGS sequence"/>
</dbReference>